<dbReference type="PANTHER" id="PTHR47980">
    <property type="entry name" value="LD44762P"/>
    <property type="match status" value="1"/>
</dbReference>
<dbReference type="OrthoDB" id="8954335at2759"/>
<dbReference type="Gene3D" id="3.40.50.300">
    <property type="entry name" value="P-loop containing nucleotide triphosphate hydrolases"/>
    <property type="match status" value="2"/>
</dbReference>
<keyword evidence="3" id="KW-0342">GTP-binding</keyword>
<evidence type="ECO:0000256" key="5">
    <source>
        <dbReference type="SAM" id="MobiDB-lite"/>
    </source>
</evidence>
<comment type="similarity">
    <text evidence="1">Belongs to the small GTPase superfamily. Rab family.</text>
</comment>
<proteinExistence type="inferred from homology"/>
<dbReference type="Pfam" id="PF00071">
    <property type="entry name" value="Ras"/>
    <property type="match status" value="2"/>
</dbReference>
<evidence type="ECO:0000256" key="4">
    <source>
        <dbReference type="ARBA" id="ARBA00023289"/>
    </source>
</evidence>
<protein>
    <submittedName>
        <fullName evidence="6">Uncharacterized protein</fullName>
    </submittedName>
</protein>
<feature type="region of interest" description="Disordered" evidence="5">
    <location>
        <begin position="202"/>
        <end position="246"/>
    </location>
</feature>
<dbReference type="SMART" id="SM00173">
    <property type="entry name" value="RAS"/>
    <property type="match status" value="1"/>
</dbReference>
<dbReference type="InterPro" id="IPR027417">
    <property type="entry name" value="P-loop_NTPase"/>
</dbReference>
<dbReference type="InterPro" id="IPR001806">
    <property type="entry name" value="Small_GTPase"/>
</dbReference>
<keyword evidence="2" id="KW-0547">Nucleotide-binding</keyword>
<evidence type="ECO:0000256" key="1">
    <source>
        <dbReference type="ARBA" id="ARBA00006270"/>
    </source>
</evidence>
<feature type="compositionally biased region" description="Polar residues" evidence="5">
    <location>
        <begin position="210"/>
        <end position="224"/>
    </location>
</feature>
<dbReference type="SUPFAM" id="SSF52540">
    <property type="entry name" value="P-loop containing nucleoside triphosphate hydrolases"/>
    <property type="match status" value="2"/>
</dbReference>
<evidence type="ECO:0000256" key="2">
    <source>
        <dbReference type="ARBA" id="ARBA00022741"/>
    </source>
</evidence>
<evidence type="ECO:0000313" key="7">
    <source>
        <dbReference type="Proteomes" id="UP000663891"/>
    </source>
</evidence>
<dbReference type="AlphaFoldDB" id="A0A814FU72"/>
<name>A0A814FU72_9BILA</name>
<dbReference type="GO" id="GO:0005525">
    <property type="term" value="F:GTP binding"/>
    <property type="evidence" value="ECO:0007669"/>
    <property type="project" value="UniProtKB-KW"/>
</dbReference>
<dbReference type="GO" id="GO:0003924">
    <property type="term" value="F:GTPase activity"/>
    <property type="evidence" value="ECO:0007669"/>
    <property type="project" value="InterPro"/>
</dbReference>
<dbReference type="Proteomes" id="UP000663891">
    <property type="component" value="Unassembled WGS sequence"/>
</dbReference>
<evidence type="ECO:0000313" key="6">
    <source>
        <dbReference type="EMBL" id="CAF0986869.1"/>
    </source>
</evidence>
<comment type="caution">
    <text evidence="6">The sequence shown here is derived from an EMBL/GenBank/DDBJ whole genome shotgun (WGS) entry which is preliminary data.</text>
</comment>
<reference evidence="6" key="1">
    <citation type="submission" date="2021-02" db="EMBL/GenBank/DDBJ databases">
        <authorList>
            <person name="Nowell W R."/>
        </authorList>
    </citation>
    <scope>NUCLEOTIDE SEQUENCE</scope>
</reference>
<dbReference type="EMBL" id="CAJNON010000115">
    <property type="protein sequence ID" value="CAF0986869.1"/>
    <property type="molecule type" value="Genomic_DNA"/>
</dbReference>
<dbReference type="SMART" id="SM00175">
    <property type="entry name" value="RAB"/>
    <property type="match status" value="1"/>
</dbReference>
<dbReference type="PROSITE" id="PS51419">
    <property type="entry name" value="RAB"/>
    <property type="match status" value="2"/>
</dbReference>
<accession>A0A814FU72</accession>
<sequence length="462" mass="53212">MAISKPQHDHSYKLLVVGDKGVGKTLFSTIDGILNSEEWKIDYVGYKERKKEINLNGERIKLTIKSFDNLNNWLYEINKYENKHVMKLIIGNKCDLARQKVVSSDKATEYLIRSNISMFEVSAQDSTNVEPAFEHMILKIRSSSTLTNNDEPDHDREEIVLKFVPYIFDIGSNAVEQHVNDQGFHDSTENEHEQLLAITEENAEYEKEQPSTITEENSDVSNTESVDDQDLHDKTENEENAGVRRTQGVDDDELGRAQILSLDNLAIQYDSSSVKNLHRTKRSFYKRVHGIFIIYDATNKESFQNLNKWLRDINIYGDKHVTKLVIANKCDLAEQKVVNFNKATDSTNVELAYKHMILKIQSNSTSRINHQPDQYSKRIDLEFVYHISNIDPNVAEQNVTDQGLHDGTENKNEQISIEKKAMQSNVINLSKTFESFCIEKVNELKYLLKLYNVTFNLTITMC</sequence>
<dbReference type="InterPro" id="IPR050305">
    <property type="entry name" value="Small_GTPase_Rab"/>
</dbReference>
<keyword evidence="4" id="KW-0449">Lipoprotein</keyword>
<organism evidence="6 7">
    <name type="scientific">Adineta steineri</name>
    <dbReference type="NCBI Taxonomy" id="433720"/>
    <lineage>
        <taxon>Eukaryota</taxon>
        <taxon>Metazoa</taxon>
        <taxon>Spiralia</taxon>
        <taxon>Gnathifera</taxon>
        <taxon>Rotifera</taxon>
        <taxon>Eurotatoria</taxon>
        <taxon>Bdelloidea</taxon>
        <taxon>Adinetida</taxon>
        <taxon>Adinetidae</taxon>
        <taxon>Adineta</taxon>
    </lineage>
</organism>
<gene>
    <name evidence="6" type="ORF">VCS650_LOCUS13976</name>
</gene>
<evidence type="ECO:0000256" key="3">
    <source>
        <dbReference type="ARBA" id="ARBA00023134"/>
    </source>
</evidence>
<keyword evidence="4" id="KW-0636">Prenylation</keyword>